<evidence type="ECO:0000313" key="1">
    <source>
        <dbReference type="EMBL" id="MUN28777.1"/>
    </source>
</evidence>
<dbReference type="Pfam" id="PF06557">
    <property type="entry name" value="DUF1122"/>
    <property type="match status" value="1"/>
</dbReference>
<proteinExistence type="predicted"/>
<sequence length="182" mass="21258">MISGNIGKFKISSSEPKRTHIRELFYFVLFANGREVAKVSYFTGREYYPPWIELDYDPWLRREGVEPELFKLLFEILDCNGKLFVTYDKDKDTERLILRGYSPVETPLGISMLNAGFTWFKVWYIPEGGNEGSAKIQGNKSCRYQDSVSQLKELLDDVKTPEVREIILKKLDDFRKPRDNVV</sequence>
<evidence type="ECO:0000313" key="2">
    <source>
        <dbReference type="Proteomes" id="UP000470772"/>
    </source>
</evidence>
<dbReference type="SUPFAM" id="SSF55729">
    <property type="entry name" value="Acyl-CoA N-acyltransferases (Nat)"/>
    <property type="match status" value="1"/>
</dbReference>
<dbReference type="OrthoDB" id="26340at2157"/>
<dbReference type="EMBL" id="WGGD01000005">
    <property type="protein sequence ID" value="MUN28777.1"/>
    <property type="molecule type" value="Genomic_DNA"/>
</dbReference>
<gene>
    <name evidence="1" type="ORF">GC250_04835</name>
</gene>
<organism evidence="1 2">
    <name type="scientific">Sulfuracidifex metallicus DSM 6482 = JCM 9184</name>
    <dbReference type="NCBI Taxonomy" id="523847"/>
    <lineage>
        <taxon>Archaea</taxon>
        <taxon>Thermoproteota</taxon>
        <taxon>Thermoprotei</taxon>
        <taxon>Sulfolobales</taxon>
        <taxon>Sulfolobaceae</taxon>
        <taxon>Sulfuracidifex</taxon>
    </lineage>
</organism>
<dbReference type="InterPro" id="IPR016181">
    <property type="entry name" value="Acyl_CoA_acyltransferase"/>
</dbReference>
<dbReference type="Proteomes" id="UP000470772">
    <property type="component" value="Unassembled WGS sequence"/>
</dbReference>
<dbReference type="AlphaFoldDB" id="A0A6A9QHQ7"/>
<protein>
    <submittedName>
        <fullName evidence="1">DUF1122 domain-containing protein</fullName>
    </submittedName>
</protein>
<reference evidence="1 2" key="1">
    <citation type="submission" date="2019-10" db="EMBL/GenBank/DDBJ databases">
        <title>Sequencing and Assembly of Multiple Reported Metal-Biooxidizing Members of the Extremely Thermoacidophilic Archaeal Family Sulfolobaceae.</title>
        <authorList>
            <person name="Counts J.A."/>
            <person name="Kelly R.M."/>
        </authorList>
    </citation>
    <scope>NUCLEOTIDE SEQUENCE [LARGE SCALE GENOMIC DNA]</scope>
    <source>
        <strain evidence="1 2">DSM 6482</strain>
    </source>
</reference>
<comment type="caution">
    <text evidence="1">The sequence shown here is derived from an EMBL/GenBank/DDBJ whole genome shotgun (WGS) entry which is preliminary data.</text>
</comment>
<dbReference type="Gene3D" id="3.40.630.30">
    <property type="match status" value="1"/>
</dbReference>
<dbReference type="InterPro" id="IPR008304">
    <property type="entry name" value="UCP017998"/>
</dbReference>
<accession>A0A6A9QHQ7</accession>
<keyword evidence="2" id="KW-1185">Reference proteome</keyword>
<dbReference type="RefSeq" id="WP_054837673.1">
    <property type="nucleotide sequence ID" value="NZ_BBBY01000001.1"/>
</dbReference>
<name>A0A6A9QHQ7_SULME</name>